<gene>
    <name evidence="1" type="ORF">FHS74_003877</name>
</gene>
<dbReference type="Proteomes" id="UP000539175">
    <property type="component" value="Unassembled WGS sequence"/>
</dbReference>
<organism evidence="1 2">
    <name type="scientific">Nitrospirillum iridis</name>
    <dbReference type="NCBI Taxonomy" id="765888"/>
    <lineage>
        <taxon>Bacteria</taxon>
        <taxon>Pseudomonadati</taxon>
        <taxon>Pseudomonadota</taxon>
        <taxon>Alphaproteobacteria</taxon>
        <taxon>Rhodospirillales</taxon>
        <taxon>Azospirillaceae</taxon>
        <taxon>Nitrospirillum</taxon>
    </lineage>
</organism>
<dbReference type="EMBL" id="JACIIZ010000011">
    <property type="protein sequence ID" value="MBB6253308.1"/>
    <property type="molecule type" value="Genomic_DNA"/>
</dbReference>
<evidence type="ECO:0008006" key="3">
    <source>
        <dbReference type="Google" id="ProtNLM"/>
    </source>
</evidence>
<keyword evidence="2" id="KW-1185">Reference proteome</keyword>
<dbReference type="SUPFAM" id="SSF56112">
    <property type="entry name" value="Protein kinase-like (PK-like)"/>
    <property type="match status" value="1"/>
</dbReference>
<name>A0A7X0B016_9PROT</name>
<evidence type="ECO:0000313" key="1">
    <source>
        <dbReference type="EMBL" id="MBB6253308.1"/>
    </source>
</evidence>
<dbReference type="RefSeq" id="WP_211106411.1">
    <property type="nucleotide sequence ID" value="NZ_JACIIZ010000011.1"/>
</dbReference>
<evidence type="ECO:0000313" key="2">
    <source>
        <dbReference type="Proteomes" id="UP000539175"/>
    </source>
</evidence>
<dbReference type="InterPro" id="IPR011009">
    <property type="entry name" value="Kinase-like_dom_sf"/>
</dbReference>
<proteinExistence type="predicted"/>
<comment type="caution">
    <text evidence="1">The sequence shown here is derived from an EMBL/GenBank/DDBJ whole genome shotgun (WGS) entry which is preliminary data.</text>
</comment>
<reference evidence="1 2" key="1">
    <citation type="submission" date="2020-08" db="EMBL/GenBank/DDBJ databases">
        <title>Genomic Encyclopedia of Type Strains, Phase IV (KMG-IV): sequencing the most valuable type-strain genomes for metagenomic binning, comparative biology and taxonomic classification.</title>
        <authorList>
            <person name="Goeker M."/>
        </authorList>
    </citation>
    <scope>NUCLEOTIDE SEQUENCE [LARGE SCALE GENOMIC DNA]</scope>
    <source>
        <strain evidence="1 2">DSM 22198</strain>
    </source>
</reference>
<protein>
    <recommendedName>
        <fullName evidence="3">Aminoglycoside phosphotransferase domain-containing protein</fullName>
    </recommendedName>
</protein>
<sequence>MSEGPATTALGCEAERHWVRGDRTGLAIPAHPEALLVAGDGFLTGAFQAAGALAADNRVTQIAAVEDCPGGSTGRKLFLRLTYEKPAAGLPTDLFVKFSRDFDDPIRDRAKDQLAPEVRFAELSRHPAFPIAVPRTLFGDYEAASGTGLLITERVAFGVGGIERHHEKCLDYLMPDPLAHYSAIVTALGRLAGAGQAGALADEVRALFPYDAEGAAARDPIRYDAARLQGRVGRLADFVRDYPRLLPERLRAPVFLARLADDMPEAVARAGAVKRFLAGDTAFVSLCHWNGNVDNAWFWRDAAGHLRCGLMDWGRVGQMHVALALWGTLSAAEPDLLANHLDALLGLFLAELAAAGGGAHAVERLRERLFLYVATMGLAWLMDAPALIRRELPALDPAWDRYAACFSGNEVARTQLHMLTNFLTLWERHDFGRLLAGFPASVA</sequence>
<accession>A0A7X0B016</accession>
<dbReference type="AlphaFoldDB" id="A0A7X0B016"/>